<name>A0A195ETU9_9HYME</name>
<evidence type="ECO:0000313" key="2">
    <source>
        <dbReference type="EMBL" id="KYN31581.1"/>
    </source>
</evidence>
<dbReference type="AlphaFoldDB" id="A0A195ETU9"/>
<gene>
    <name evidence="2" type="ORF">ALC56_14079</name>
</gene>
<dbReference type="PANTHER" id="PTHR21301">
    <property type="entry name" value="REVERSE TRANSCRIPTASE"/>
    <property type="match status" value="1"/>
</dbReference>
<dbReference type="EMBL" id="KQ981975">
    <property type="protein sequence ID" value="KYN31581.1"/>
    <property type="molecule type" value="Genomic_DNA"/>
</dbReference>
<sequence length="233" mass="27574">EGKWREYGRTARLNLAGIRFDNRIYKQSFGTPISSPLSPVITDLVMKRLETVSLMSLNFILFSRRFLNFNSNHSIAQKKGTIFSLVDRAFLLSDFMFHTKNLTFIINILLDNDYSLTFIFDTVNQRIKKFNDFQNRVQFYKWALQEDDMCVTKILFTDEATFTNNEQIKYSHKYAQILTEILPLLLEDLALNVRQSMRYQQDGLEKSYYSDDLKKLENCWIKCIELKGDYVEK</sequence>
<reference evidence="2 3" key="1">
    <citation type="submission" date="2016-03" db="EMBL/GenBank/DDBJ databases">
        <title>Trachymyrmex septentrionalis WGS genome.</title>
        <authorList>
            <person name="Nygaard S."/>
            <person name="Hu H."/>
            <person name="Boomsma J."/>
            <person name="Zhang G."/>
        </authorList>
    </citation>
    <scope>NUCLEOTIDE SEQUENCE [LARGE SCALE GENOMIC DNA]</scope>
    <source>
        <strain evidence="2">Tsep2-gDNA-1</strain>
        <tissue evidence="2">Whole body</tissue>
    </source>
</reference>
<dbReference type="InterPro" id="IPR058912">
    <property type="entry name" value="HTH_animal"/>
</dbReference>
<dbReference type="Pfam" id="PF26215">
    <property type="entry name" value="HTH_animal"/>
    <property type="match status" value="1"/>
</dbReference>
<dbReference type="STRING" id="34720.A0A195ETU9"/>
<dbReference type="PANTHER" id="PTHR21301:SF10">
    <property type="entry name" value="REVERSE TRANSCRIPTASE DOMAIN-CONTAINING PROTEIN"/>
    <property type="match status" value="1"/>
</dbReference>
<feature type="non-terminal residue" evidence="2">
    <location>
        <position position="1"/>
    </location>
</feature>
<evidence type="ECO:0000259" key="1">
    <source>
        <dbReference type="Pfam" id="PF26215"/>
    </source>
</evidence>
<dbReference type="Proteomes" id="UP000078541">
    <property type="component" value="Unassembled WGS sequence"/>
</dbReference>
<proteinExistence type="predicted"/>
<evidence type="ECO:0000313" key="3">
    <source>
        <dbReference type="Proteomes" id="UP000078541"/>
    </source>
</evidence>
<accession>A0A195ETU9</accession>
<keyword evidence="3" id="KW-1185">Reference proteome</keyword>
<organism evidence="2 3">
    <name type="scientific">Trachymyrmex septentrionalis</name>
    <dbReference type="NCBI Taxonomy" id="34720"/>
    <lineage>
        <taxon>Eukaryota</taxon>
        <taxon>Metazoa</taxon>
        <taxon>Ecdysozoa</taxon>
        <taxon>Arthropoda</taxon>
        <taxon>Hexapoda</taxon>
        <taxon>Insecta</taxon>
        <taxon>Pterygota</taxon>
        <taxon>Neoptera</taxon>
        <taxon>Endopterygota</taxon>
        <taxon>Hymenoptera</taxon>
        <taxon>Apocrita</taxon>
        <taxon>Aculeata</taxon>
        <taxon>Formicoidea</taxon>
        <taxon>Formicidae</taxon>
        <taxon>Myrmicinae</taxon>
        <taxon>Trachymyrmex</taxon>
    </lineage>
</organism>
<protein>
    <recommendedName>
        <fullName evidence="1">Helix-turn-helix domain-containing protein</fullName>
    </recommendedName>
</protein>
<feature type="domain" description="Helix-turn-helix" evidence="1">
    <location>
        <begin position="65"/>
        <end position="123"/>
    </location>
</feature>